<dbReference type="Pfam" id="PF01420">
    <property type="entry name" value="Methylase_S"/>
    <property type="match status" value="2"/>
</dbReference>
<feature type="domain" description="Type I restriction modification DNA specificity" evidence="4">
    <location>
        <begin position="268"/>
        <end position="369"/>
    </location>
</feature>
<comment type="caution">
    <text evidence="5">The sequence shown here is derived from an EMBL/GenBank/DDBJ whole genome shotgun (WGS) entry which is preliminary data.</text>
</comment>
<keyword evidence="3" id="KW-0238">DNA-binding</keyword>
<dbReference type="PANTHER" id="PTHR30408:SF12">
    <property type="entry name" value="TYPE I RESTRICTION ENZYME MJAVIII SPECIFICITY SUBUNIT"/>
    <property type="match status" value="1"/>
</dbReference>
<protein>
    <recommendedName>
        <fullName evidence="4">Type I restriction modification DNA specificity domain-containing protein</fullName>
    </recommendedName>
</protein>
<evidence type="ECO:0000256" key="2">
    <source>
        <dbReference type="ARBA" id="ARBA00022747"/>
    </source>
</evidence>
<evidence type="ECO:0000256" key="3">
    <source>
        <dbReference type="ARBA" id="ARBA00023125"/>
    </source>
</evidence>
<evidence type="ECO:0000313" key="5">
    <source>
        <dbReference type="EMBL" id="GAA0677898.1"/>
    </source>
</evidence>
<accession>A0ABN1I0L6</accession>
<dbReference type="InterPro" id="IPR044946">
    <property type="entry name" value="Restrct_endonuc_typeI_TRD_sf"/>
</dbReference>
<dbReference type="InterPro" id="IPR000055">
    <property type="entry name" value="Restrct_endonuc_typeI_TRD"/>
</dbReference>
<keyword evidence="2" id="KW-0680">Restriction system</keyword>
<dbReference type="RefSeq" id="WP_163957203.1">
    <property type="nucleotide sequence ID" value="NZ_BAAAES010000021.1"/>
</dbReference>
<dbReference type="Proteomes" id="UP001500238">
    <property type="component" value="Unassembled WGS sequence"/>
</dbReference>
<proteinExistence type="inferred from homology"/>
<gene>
    <name evidence="5" type="ORF">GCM10009102_33020</name>
</gene>
<dbReference type="CDD" id="cd17245">
    <property type="entry name" value="RMtype1_S_TteMORF1547P-TRD2-CR2_Aco12261I-TRD1-CR1_like"/>
    <property type="match status" value="1"/>
</dbReference>
<reference evidence="5 6" key="1">
    <citation type="journal article" date="2019" name="Int. J. Syst. Evol. Microbiol.">
        <title>The Global Catalogue of Microorganisms (GCM) 10K type strain sequencing project: providing services to taxonomists for standard genome sequencing and annotation.</title>
        <authorList>
            <consortium name="The Broad Institute Genomics Platform"/>
            <consortium name="The Broad Institute Genome Sequencing Center for Infectious Disease"/>
            <person name="Wu L."/>
            <person name="Ma J."/>
        </authorList>
    </citation>
    <scope>NUCLEOTIDE SEQUENCE [LARGE SCALE GENOMIC DNA]</scope>
    <source>
        <strain evidence="5 6">JCM 14603</strain>
    </source>
</reference>
<dbReference type="SUPFAM" id="SSF116734">
    <property type="entry name" value="DNA methylase specificity domain"/>
    <property type="match status" value="2"/>
</dbReference>
<comment type="similarity">
    <text evidence="1">Belongs to the type-I restriction system S methylase family.</text>
</comment>
<keyword evidence="6" id="KW-1185">Reference proteome</keyword>
<dbReference type="InterPro" id="IPR052021">
    <property type="entry name" value="Type-I_RS_S_subunit"/>
</dbReference>
<name>A0ABN1I0L6_9SPHN</name>
<feature type="domain" description="Type I restriction modification DNA specificity" evidence="4">
    <location>
        <begin position="7"/>
        <end position="167"/>
    </location>
</feature>
<dbReference type="EMBL" id="BAAAES010000021">
    <property type="protein sequence ID" value="GAA0677898.1"/>
    <property type="molecule type" value="Genomic_DNA"/>
</dbReference>
<evidence type="ECO:0000259" key="4">
    <source>
        <dbReference type="Pfam" id="PF01420"/>
    </source>
</evidence>
<sequence>MSGDVLDTWAVKKVGEIASITMGQSPPSSTVSDDGDGLPFIQGNAEFGARYPKPRQFAADCPKVVEGGDILLSVRAPVGEVNVAPERLCIGRGLAGLRPKDGDHDFLYYALGGLAPVFERLSQGSTFDAINGKDLRSIPLLVPPLDEQRRIAEVLRSVDEALALNAATAKHLWSLRELALAELFLASGGEEAETTVLGRLPAGWRVVAADTVCDAVIDCKNRTPPMTDEGPAVVRTMNVRRGRFVRVNLARTDTLSFDEWTKRGKPQVGDVLITREAPIGEVCAVPHNEPVCLGQRMMLYRPRQSDLHSGYLLYALQSAGVQEHLIRLAGGSTVGHVRVGDVRNLPLPVPDMETQVAIATAMADIDLALDHSEQAVAGLQSLKASLSADLLSGRVRVPA</sequence>
<evidence type="ECO:0000313" key="6">
    <source>
        <dbReference type="Proteomes" id="UP001500238"/>
    </source>
</evidence>
<organism evidence="5 6">
    <name type="scientific">Sphingomonas insulae</name>
    <dbReference type="NCBI Taxonomy" id="424800"/>
    <lineage>
        <taxon>Bacteria</taxon>
        <taxon>Pseudomonadati</taxon>
        <taxon>Pseudomonadota</taxon>
        <taxon>Alphaproteobacteria</taxon>
        <taxon>Sphingomonadales</taxon>
        <taxon>Sphingomonadaceae</taxon>
        <taxon>Sphingomonas</taxon>
    </lineage>
</organism>
<evidence type="ECO:0000256" key="1">
    <source>
        <dbReference type="ARBA" id="ARBA00010923"/>
    </source>
</evidence>
<dbReference type="PANTHER" id="PTHR30408">
    <property type="entry name" value="TYPE-1 RESTRICTION ENZYME ECOKI SPECIFICITY PROTEIN"/>
    <property type="match status" value="1"/>
</dbReference>
<dbReference type="Gene3D" id="3.90.220.20">
    <property type="entry name" value="DNA methylase specificity domains"/>
    <property type="match status" value="2"/>
</dbReference>